<reference evidence="1" key="1">
    <citation type="submission" date="2021-02" db="EMBL/GenBank/DDBJ databases">
        <authorList>
            <consortium name="DOE Joint Genome Institute"/>
            <person name="Ahrendt S."/>
            <person name="Looney B.P."/>
            <person name="Miyauchi S."/>
            <person name="Morin E."/>
            <person name="Drula E."/>
            <person name="Courty P.E."/>
            <person name="Chicoki N."/>
            <person name="Fauchery L."/>
            <person name="Kohler A."/>
            <person name="Kuo A."/>
            <person name="Labutti K."/>
            <person name="Pangilinan J."/>
            <person name="Lipzen A."/>
            <person name="Riley R."/>
            <person name="Andreopoulos W."/>
            <person name="He G."/>
            <person name="Johnson J."/>
            <person name="Barry K.W."/>
            <person name="Grigoriev I.V."/>
            <person name="Nagy L."/>
            <person name="Hibbett D."/>
            <person name="Henrissat B."/>
            <person name="Matheny P.B."/>
            <person name="Labbe J."/>
            <person name="Martin F."/>
        </authorList>
    </citation>
    <scope>NUCLEOTIDE SEQUENCE</scope>
    <source>
        <strain evidence="1">EC-137</strain>
    </source>
</reference>
<comment type="caution">
    <text evidence="1">The sequence shown here is derived from an EMBL/GenBank/DDBJ whole genome shotgun (WGS) entry which is preliminary data.</text>
</comment>
<reference evidence="1" key="2">
    <citation type="journal article" date="2022" name="New Phytol.">
        <title>Evolutionary transition to the ectomycorrhizal habit in the genomes of a hyperdiverse lineage of mushroom-forming fungi.</title>
        <authorList>
            <person name="Looney B."/>
            <person name="Miyauchi S."/>
            <person name="Morin E."/>
            <person name="Drula E."/>
            <person name="Courty P.E."/>
            <person name="Kohler A."/>
            <person name="Kuo A."/>
            <person name="LaButti K."/>
            <person name="Pangilinan J."/>
            <person name="Lipzen A."/>
            <person name="Riley R."/>
            <person name="Andreopoulos W."/>
            <person name="He G."/>
            <person name="Johnson J."/>
            <person name="Nolan M."/>
            <person name="Tritt A."/>
            <person name="Barry K.W."/>
            <person name="Grigoriev I.V."/>
            <person name="Nagy L.G."/>
            <person name="Hibbett D."/>
            <person name="Henrissat B."/>
            <person name="Matheny P.B."/>
            <person name="Labbe J."/>
            <person name="Martin F.M."/>
        </authorList>
    </citation>
    <scope>NUCLEOTIDE SEQUENCE</scope>
    <source>
        <strain evidence="1">EC-137</strain>
    </source>
</reference>
<evidence type="ECO:0000313" key="1">
    <source>
        <dbReference type="EMBL" id="KAI0026344.1"/>
    </source>
</evidence>
<organism evidence="1 2">
    <name type="scientific">Vararia minispora EC-137</name>
    <dbReference type="NCBI Taxonomy" id="1314806"/>
    <lineage>
        <taxon>Eukaryota</taxon>
        <taxon>Fungi</taxon>
        <taxon>Dikarya</taxon>
        <taxon>Basidiomycota</taxon>
        <taxon>Agaricomycotina</taxon>
        <taxon>Agaricomycetes</taxon>
        <taxon>Russulales</taxon>
        <taxon>Lachnocladiaceae</taxon>
        <taxon>Vararia</taxon>
    </lineage>
</organism>
<feature type="non-terminal residue" evidence="1">
    <location>
        <position position="192"/>
    </location>
</feature>
<evidence type="ECO:0000313" key="2">
    <source>
        <dbReference type="Proteomes" id="UP000814128"/>
    </source>
</evidence>
<protein>
    <submittedName>
        <fullName evidence="1">Uncharacterized protein</fullName>
    </submittedName>
</protein>
<name>A0ACB8Q3P6_9AGAM</name>
<sequence length="192" mass="20802">MHAGCGCSPAPQTKASSQAGSKRRRKQKKAESMQDGAPYDKRHGPEYFRRVPGSVTVCPFDGFEVKYAVARGGFIGKRLDPKRKTPWTVKELLDAGYEEVKWDGGHTLLFIDGAGNVFAAFLGLPVEDDTHNGPSFIQSGGLALDAMIAEHENAQGCFTTVQRDHRRGTFTALSVGVSYGGGQQAPRNLAFK</sequence>
<keyword evidence="2" id="KW-1185">Reference proteome</keyword>
<dbReference type="Proteomes" id="UP000814128">
    <property type="component" value="Unassembled WGS sequence"/>
</dbReference>
<accession>A0ACB8Q3P6</accession>
<proteinExistence type="predicted"/>
<gene>
    <name evidence="1" type="ORF">K488DRAFT_92803</name>
</gene>
<dbReference type="EMBL" id="MU274777">
    <property type="protein sequence ID" value="KAI0026344.1"/>
    <property type="molecule type" value="Genomic_DNA"/>
</dbReference>